<dbReference type="EMBL" id="BK032507">
    <property type="protein sequence ID" value="DAF43486.1"/>
    <property type="molecule type" value="Genomic_DNA"/>
</dbReference>
<organism evidence="1">
    <name type="scientific">Myoviridae sp. ctKFg29</name>
    <dbReference type="NCBI Taxonomy" id="2827675"/>
    <lineage>
        <taxon>Viruses</taxon>
        <taxon>Duplodnaviria</taxon>
        <taxon>Heunggongvirae</taxon>
        <taxon>Uroviricota</taxon>
        <taxon>Caudoviricetes</taxon>
    </lineage>
</organism>
<reference evidence="1" key="1">
    <citation type="journal article" date="2021" name="Proc. Natl. Acad. Sci. U.S.A.">
        <title>A Catalog of Tens of Thousands of Viruses from Human Metagenomes Reveals Hidden Associations with Chronic Diseases.</title>
        <authorList>
            <person name="Tisza M.J."/>
            <person name="Buck C.B."/>
        </authorList>
    </citation>
    <scope>NUCLEOTIDE SEQUENCE</scope>
    <source>
        <strain evidence="1">CtKFg29</strain>
    </source>
</reference>
<evidence type="ECO:0000313" key="1">
    <source>
        <dbReference type="EMBL" id="DAF43486.1"/>
    </source>
</evidence>
<name>A0A8S5RXI0_9CAUD</name>
<accession>A0A8S5RXI0</accession>
<protein>
    <submittedName>
        <fullName evidence="1">Uncharacterized protein</fullName>
    </submittedName>
</protein>
<sequence>MPIESQSAAQVRTGSDAARIPAGCCKSGYALRTRLYAADR</sequence>
<proteinExistence type="predicted"/>